<feature type="chain" id="PRO_5047309942" evidence="3">
    <location>
        <begin position="24"/>
        <end position="199"/>
    </location>
</feature>
<evidence type="ECO:0000313" key="5">
    <source>
        <dbReference type="Proteomes" id="UP000663207"/>
    </source>
</evidence>
<dbReference type="InterPro" id="IPR038482">
    <property type="entry name" value="Tp34-type_sf"/>
</dbReference>
<gene>
    <name evidence="4" type="ORF">JYB85_02490</name>
</gene>
<dbReference type="RefSeq" id="WP_207380915.1">
    <property type="nucleotide sequence ID" value="NZ_CP071502.1"/>
</dbReference>
<protein>
    <submittedName>
        <fullName evidence="4">Iron transporter</fullName>
    </submittedName>
</protein>
<proteinExistence type="inferred from homology"/>
<dbReference type="Proteomes" id="UP000663207">
    <property type="component" value="Chromosome"/>
</dbReference>
<dbReference type="EMBL" id="CP071502">
    <property type="protein sequence ID" value="QSX37731.1"/>
    <property type="molecule type" value="Genomic_DNA"/>
</dbReference>
<evidence type="ECO:0000256" key="3">
    <source>
        <dbReference type="SAM" id="SignalP"/>
    </source>
</evidence>
<accession>A0ABX7R4L8</accession>
<dbReference type="Gene3D" id="2.60.40.2480">
    <property type="entry name" value="Periplasmic metal-binding protein Tp34-type"/>
    <property type="match status" value="1"/>
</dbReference>
<comment type="similarity">
    <text evidence="1">Belongs to the UPF0423 family.</text>
</comment>
<keyword evidence="5" id="KW-1185">Reference proteome</keyword>
<sequence length="199" mass="22063">MKSIKLTVGTLMAGLLFTSAGWAAGQAQEQITEKYGMKIWGLYIQPVLMTGGSTNLKMPLGEMADMQHMDHANMSSTDHKVEAGADIHLEAKVHAMENNPYGFVKDSWIPYLKVDYRIEKAGSDWFTSGSFDPMVANDGPHYGGNVKLNGVGKYKVMFRITPPSLMLHTDKETAPSKWFEPFIVSWDMTYLGTGKKGGY</sequence>
<name>A0ABX7R4L8_9GAMM</name>
<evidence type="ECO:0000256" key="1">
    <source>
        <dbReference type="ARBA" id="ARBA00010013"/>
    </source>
</evidence>
<organism evidence="4 5">
    <name type="scientific">Shewanella sedimentimangrovi</name>
    <dbReference type="NCBI Taxonomy" id="2814293"/>
    <lineage>
        <taxon>Bacteria</taxon>
        <taxon>Pseudomonadati</taxon>
        <taxon>Pseudomonadota</taxon>
        <taxon>Gammaproteobacteria</taxon>
        <taxon>Alteromonadales</taxon>
        <taxon>Shewanellaceae</taxon>
        <taxon>Shewanella</taxon>
    </lineage>
</organism>
<evidence type="ECO:0000313" key="4">
    <source>
        <dbReference type="EMBL" id="QSX37731.1"/>
    </source>
</evidence>
<keyword evidence="2 3" id="KW-0732">Signal</keyword>
<dbReference type="InterPro" id="IPR018470">
    <property type="entry name" value="Metal-bd_Tp34-typ"/>
</dbReference>
<feature type="signal peptide" evidence="3">
    <location>
        <begin position="1"/>
        <end position="23"/>
    </location>
</feature>
<dbReference type="Pfam" id="PF10634">
    <property type="entry name" value="Iron_transport"/>
    <property type="match status" value="1"/>
</dbReference>
<dbReference type="PIRSF" id="PIRSF017018">
    <property type="entry name" value="Tp34"/>
    <property type="match status" value="1"/>
</dbReference>
<reference evidence="4 5" key="1">
    <citation type="submission" date="2021-03" db="EMBL/GenBank/DDBJ databases">
        <title>Novel species identification of genus Shewanella.</title>
        <authorList>
            <person name="Liu G."/>
            <person name="Zhang Q."/>
        </authorList>
    </citation>
    <scope>NUCLEOTIDE SEQUENCE [LARGE SCALE GENOMIC DNA]</scope>
    <source>
        <strain evidence="4 5">FJAT-52962</strain>
    </source>
</reference>
<evidence type="ECO:0000256" key="2">
    <source>
        <dbReference type="ARBA" id="ARBA00022729"/>
    </source>
</evidence>